<dbReference type="Proteomes" id="UP000218615">
    <property type="component" value="Unassembled WGS sequence"/>
</dbReference>
<protein>
    <submittedName>
        <fullName evidence="8">Cytochrome c-type biogenesis protein</fullName>
    </submittedName>
</protein>
<evidence type="ECO:0000256" key="5">
    <source>
        <dbReference type="ARBA" id="ARBA00023136"/>
    </source>
</evidence>
<keyword evidence="5 6" id="KW-0472">Membrane</keyword>
<evidence type="ECO:0000259" key="7">
    <source>
        <dbReference type="Pfam" id="PF02683"/>
    </source>
</evidence>
<feature type="domain" description="Cytochrome C biogenesis protein transmembrane" evidence="7">
    <location>
        <begin position="10"/>
        <end position="223"/>
    </location>
</feature>
<evidence type="ECO:0000313" key="8">
    <source>
        <dbReference type="EMBL" id="SNQ59988.1"/>
    </source>
</evidence>
<name>A0A284VL57_9EURY</name>
<evidence type="ECO:0000256" key="6">
    <source>
        <dbReference type="SAM" id="Phobius"/>
    </source>
</evidence>
<dbReference type="PANTHER" id="PTHR31272:SF9">
    <property type="entry name" value="BLL1027 PROTEIN"/>
    <property type="match status" value="1"/>
</dbReference>
<feature type="transmembrane region" description="Helical" evidence="6">
    <location>
        <begin position="167"/>
        <end position="189"/>
    </location>
</feature>
<proteinExistence type="inferred from homology"/>
<organism evidence="8 9">
    <name type="scientific">Candidatus Methanoperedens nitratireducens</name>
    <dbReference type="NCBI Taxonomy" id="1392998"/>
    <lineage>
        <taxon>Archaea</taxon>
        <taxon>Methanobacteriati</taxon>
        <taxon>Methanobacteriota</taxon>
        <taxon>Stenosarchaea group</taxon>
        <taxon>Methanomicrobia</taxon>
        <taxon>Methanosarcinales</taxon>
        <taxon>ANME-2 cluster</taxon>
        <taxon>Candidatus Methanoperedentaceae</taxon>
        <taxon>Candidatus Methanoperedens</taxon>
    </lineage>
</organism>
<reference evidence="9" key="1">
    <citation type="submission" date="2017-06" db="EMBL/GenBank/DDBJ databases">
        <authorList>
            <person name="Cremers G."/>
        </authorList>
    </citation>
    <scope>NUCLEOTIDE SEQUENCE [LARGE SCALE GENOMIC DNA]</scope>
</reference>
<feature type="transmembrane region" description="Helical" evidence="6">
    <location>
        <begin position="210"/>
        <end position="231"/>
    </location>
</feature>
<accession>A0A284VL57</accession>
<evidence type="ECO:0000256" key="1">
    <source>
        <dbReference type="ARBA" id="ARBA00004141"/>
    </source>
</evidence>
<dbReference type="Pfam" id="PF02683">
    <property type="entry name" value="DsbD_TM"/>
    <property type="match status" value="1"/>
</dbReference>
<sequence length="245" mass="26280">MSVEPTAPSIILVFIAGLVTILKPCCLPLVPAVMSGSAGGRLRPVAIVSGMTLSFTVMGTLVSGFGAAFGSFADTLRSLSILFIIGMGAVLFDDDINAEFIKISSSITQGLRNNVGFLDRSSSNTTEHGLFGGFFLGMSLGIVWIPCVGPILGAVLAYVASVGNMGYGAWMLFVYSVGMSLPMLSIAYYGRKVTNRYKWFMRNGEMLKKLAGLVLILVGIMLLFGIDKLMIRVFSKYFPTTFYGI</sequence>
<dbReference type="OrthoDB" id="115386at2157"/>
<feature type="transmembrane region" description="Helical" evidence="6">
    <location>
        <begin position="75"/>
        <end position="92"/>
    </location>
</feature>
<evidence type="ECO:0000256" key="3">
    <source>
        <dbReference type="ARBA" id="ARBA00022692"/>
    </source>
</evidence>
<dbReference type="GO" id="GO:0016020">
    <property type="term" value="C:membrane"/>
    <property type="evidence" value="ECO:0007669"/>
    <property type="project" value="UniProtKB-SubCell"/>
</dbReference>
<dbReference type="InterPro" id="IPR003834">
    <property type="entry name" value="Cyt_c_assmbl_TM_dom"/>
</dbReference>
<gene>
    <name evidence="8" type="ORF">MNV_1500002</name>
</gene>
<feature type="transmembrane region" description="Helical" evidence="6">
    <location>
        <begin position="6"/>
        <end position="33"/>
    </location>
</feature>
<dbReference type="AlphaFoldDB" id="A0A284VL57"/>
<evidence type="ECO:0000313" key="9">
    <source>
        <dbReference type="Proteomes" id="UP000218615"/>
    </source>
</evidence>
<evidence type="ECO:0000256" key="4">
    <source>
        <dbReference type="ARBA" id="ARBA00022989"/>
    </source>
</evidence>
<dbReference type="GO" id="GO:0017004">
    <property type="term" value="P:cytochrome complex assembly"/>
    <property type="evidence" value="ECO:0007669"/>
    <property type="project" value="InterPro"/>
</dbReference>
<dbReference type="InterPro" id="IPR051790">
    <property type="entry name" value="Cytochrome_c-biogenesis_DsbD"/>
</dbReference>
<feature type="transmembrane region" description="Helical" evidence="6">
    <location>
        <begin position="130"/>
        <end position="161"/>
    </location>
</feature>
<keyword evidence="3 6" id="KW-0812">Transmembrane</keyword>
<dbReference type="RefSeq" id="WP_096204272.1">
    <property type="nucleotide sequence ID" value="NZ_FZMP01000058.1"/>
</dbReference>
<dbReference type="EMBL" id="FZMP01000058">
    <property type="protein sequence ID" value="SNQ59988.1"/>
    <property type="molecule type" value="Genomic_DNA"/>
</dbReference>
<dbReference type="STRING" id="1392998.ANME2D_01139"/>
<comment type="similarity">
    <text evidence="2">Belongs to the DsbD family.</text>
</comment>
<keyword evidence="9" id="KW-1185">Reference proteome</keyword>
<comment type="subcellular location">
    <subcellularLocation>
        <location evidence="1">Membrane</location>
        <topology evidence="1">Multi-pass membrane protein</topology>
    </subcellularLocation>
</comment>
<feature type="transmembrane region" description="Helical" evidence="6">
    <location>
        <begin position="45"/>
        <end position="69"/>
    </location>
</feature>
<keyword evidence="4 6" id="KW-1133">Transmembrane helix</keyword>
<evidence type="ECO:0000256" key="2">
    <source>
        <dbReference type="ARBA" id="ARBA00006143"/>
    </source>
</evidence>
<dbReference type="PANTHER" id="PTHR31272">
    <property type="entry name" value="CYTOCHROME C-TYPE BIOGENESIS PROTEIN HI_1454-RELATED"/>
    <property type="match status" value="1"/>
</dbReference>